<dbReference type="KEGG" id="hit:NTHI0140"/>
<name>Q4QPC1_HAEI8</name>
<organism evidence="1 2">
    <name type="scientific">Haemophilus influenzae (strain 86-028NP)</name>
    <dbReference type="NCBI Taxonomy" id="281310"/>
    <lineage>
        <taxon>Bacteria</taxon>
        <taxon>Pseudomonadati</taxon>
        <taxon>Pseudomonadota</taxon>
        <taxon>Gammaproteobacteria</taxon>
        <taxon>Pasteurellales</taxon>
        <taxon>Pasteurellaceae</taxon>
        <taxon>Haemophilus</taxon>
    </lineage>
</organism>
<protein>
    <submittedName>
        <fullName evidence="1">Uncharacterized protein</fullName>
    </submittedName>
</protein>
<accession>Q4QPC1</accession>
<dbReference type="AlphaFoldDB" id="Q4QPC1"/>
<gene>
    <name evidence="1" type="ordered locus">NTHI0140</name>
</gene>
<reference evidence="1 2" key="1">
    <citation type="journal article" date="2005" name="J. Bacteriol.">
        <title>Genomic sequence of an otitis media isolate of nontypeable Haemophilus influenzae: comparative study with H. influenzae serotype d, strain KW20.</title>
        <authorList>
            <person name="Harrison A."/>
            <person name="Dyer D.W."/>
            <person name="Gillaspy A."/>
            <person name="Ray W.C."/>
            <person name="Mungur R."/>
            <person name="Carson M.B."/>
            <person name="Zhong H."/>
            <person name="Gipson J."/>
            <person name="Gipson M."/>
            <person name="Johnson L.S."/>
            <person name="Lewis L."/>
            <person name="Bakaletz L.O."/>
            <person name="Munson R.S.Jr."/>
        </authorList>
    </citation>
    <scope>NUCLEOTIDE SEQUENCE [LARGE SCALE GENOMIC DNA]</scope>
    <source>
        <strain evidence="1 2">86-028NP</strain>
    </source>
</reference>
<evidence type="ECO:0000313" key="2">
    <source>
        <dbReference type="Proteomes" id="UP000002525"/>
    </source>
</evidence>
<sequence length="38" mass="4273">MFLLSAGTNMRWRAPMQIYPDPSASGAVFSAQSFWRHG</sequence>
<dbReference type="EMBL" id="CP000057">
    <property type="protein sequence ID" value="AAX87126.1"/>
    <property type="molecule type" value="Genomic_DNA"/>
</dbReference>
<evidence type="ECO:0000313" key="1">
    <source>
        <dbReference type="EMBL" id="AAX87126.1"/>
    </source>
</evidence>
<proteinExistence type="predicted"/>
<dbReference type="Proteomes" id="UP000002525">
    <property type="component" value="Chromosome"/>
</dbReference>
<dbReference type="HOGENOM" id="CLU_3328521_0_0_6"/>